<evidence type="ECO:0000313" key="1">
    <source>
        <dbReference type="EMBL" id="TNN89557.1"/>
    </source>
</evidence>
<comment type="caution">
    <text evidence="1">The sequence shown here is derived from an EMBL/GenBank/DDBJ whole genome shotgun (WGS) entry which is preliminary data.</text>
</comment>
<reference evidence="1 2" key="1">
    <citation type="submission" date="2019-03" db="EMBL/GenBank/DDBJ databases">
        <title>First draft genome of Liparis tanakae, snailfish: a comprehensive survey of snailfish specific genes.</title>
        <authorList>
            <person name="Kim W."/>
            <person name="Song I."/>
            <person name="Jeong J.-H."/>
            <person name="Kim D."/>
            <person name="Kim S."/>
            <person name="Ryu S."/>
            <person name="Song J.Y."/>
            <person name="Lee S.K."/>
        </authorList>
    </citation>
    <scope>NUCLEOTIDE SEQUENCE [LARGE SCALE GENOMIC DNA]</scope>
    <source>
        <tissue evidence="1">Muscle</tissue>
    </source>
</reference>
<gene>
    <name evidence="1" type="ORF">EYF80_000160</name>
</gene>
<keyword evidence="2" id="KW-1185">Reference proteome</keyword>
<name>A0A4Z2JHW7_9TELE</name>
<dbReference type="Proteomes" id="UP000314294">
    <property type="component" value="Unassembled WGS sequence"/>
</dbReference>
<accession>A0A4Z2JHW7</accession>
<sequence length="59" mass="6644">MGEAFTPQGTNDFQATTQNSYLVFRSGYTSQSSYSKFFINSAATYYLLSTKLHADKSDR</sequence>
<dbReference type="AlphaFoldDB" id="A0A4Z2JHW7"/>
<dbReference type="EMBL" id="SRLO01000001">
    <property type="protein sequence ID" value="TNN89557.1"/>
    <property type="molecule type" value="Genomic_DNA"/>
</dbReference>
<organism evidence="1 2">
    <name type="scientific">Liparis tanakae</name>
    <name type="common">Tanaka's snailfish</name>
    <dbReference type="NCBI Taxonomy" id="230148"/>
    <lineage>
        <taxon>Eukaryota</taxon>
        <taxon>Metazoa</taxon>
        <taxon>Chordata</taxon>
        <taxon>Craniata</taxon>
        <taxon>Vertebrata</taxon>
        <taxon>Euteleostomi</taxon>
        <taxon>Actinopterygii</taxon>
        <taxon>Neopterygii</taxon>
        <taxon>Teleostei</taxon>
        <taxon>Neoteleostei</taxon>
        <taxon>Acanthomorphata</taxon>
        <taxon>Eupercaria</taxon>
        <taxon>Perciformes</taxon>
        <taxon>Cottioidei</taxon>
        <taxon>Cottales</taxon>
        <taxon>Liparidae</taxon>
        <taxon>Liparis</taxon>
    </lineage>
</organism>
<evidence type="ECO:0000313" key="2">
    <source>
        <dbReference type="Proteomes" id="UP000314294"/>
    </source>
</evidence>
<protein>
    <submittedName>
        <fullName evidence="1">Uncharacterized protein</fullName>
    </submittedName>
</protein>
<proteinExistence type="predicted"/>